<dbReference type="AlphaFoldDB" id="A0A6N8I164"/>
<dbReference type="Proteomes" id="UP000469440">
    <property type="component" value="Unassembled WGS sequence"/>
</dbReference>
<organism evidence="1 2">
    <name type="scientific">Caproicibacter fermentans</name>
    <dbReference type="NCBI Taxonomy" id="2576756"/>
    <lineage>
        <taxon>Bacteria</taxon>
        <taxon>Bacillati</taxon>
        <taxon>Bacillota</taxon>
        <taxon>Clostridia</taxon>
        <taxon>Eubacteriales</taxon>
        <taxon>Acutalibacteraceae</taxon>
        <taxon>Caproicibacter</taxon>
    </lineage>
</organism>
<gene>
    <name evidence="1" type="ORF">CAFE_25890</name>
</gene>
<evidence type="ECO:0000313" key="1">
    <source>
        <dbReference type="EMBL" id="MVB11861.1"/>
    </source>
</evidence>
<keyword evidence="2" id="KW-1185">Reference proteome</keyword>
<proteinExistence type="predicted"/>
<dbReference type="EMBL" id="VWXL01000077">
    <property type="protein sequence ID" value="MVB11861.1"/>
    <property type="molecule type" value="Genomic_DNA"/>
</dbReference>
<protein>
    <submittedName>
        <fullName evidence="1">Uncharacterized protein</fullName>
    </submittedName>
</protein>
<reference evidence="1 2" key="1">
    <citation type="submission" date="2019-09" db="EMBL/GenBank/DDBJ databases">
        <title>Genome sequence of Clostridium sp. EA1.</title>
        <authorList>
            <person name="Poehlein A."/>
            <person name="Bengelsdorf F.R."/>
            <person name="Daniel R."/>
        </authorList>
    </citation>
    <scope>NUCLEOTIDE SEQUENCE [LARGE SCALE GENOMIC DNA]</scope>
    <source>
        <strain evidence="1 2">EA1</strain>
    </source>
</reference>
<sequence>MLERVSLLMEIQELEYEDFGRCIRITNEILDCVVSIETGPRILRFGFIDEQNIFHTDLDHKYTSLDEKSTMPAKNSVYQLYGGHRLQICQTPQIDFPDNAPVVYSTQSEGVTFTPPKLKPEEIQLSFEIIMGEKATDIMIVHSAKNCSRETMVFALFPSTMLAGGGMAVIPQNLQAQEGRPNRTINLWPGTDLKDQRISCGSRFLVIRHESENQAPLRIGTNNLPGWIAYALNGIVLVKRFVSNPQAAYPDSGSTCEIHLTEDFAELSSLSPLYQVKPGETIKHVENLSLYRMDRLPAFHDEDEIEKWMKELLG</sequence>
<accession>A0A6N8I164</accession>
<name>A0A6N8I164_9FIRM</name>
<evidence type="ECO:0000313" key="2">
    <source>
        <dbReference type="Proteomes" id="UP000469440"/>
    </source>
</evidence>
<comment type="caution">
    <text evidence="1">The sequence shown here is derived from an EMBL/GenBank/DDBJ whole genome shotgun (WGS) entry which is preliminary data.</text>
</comment>